<evidence type="ECO:0000313" key="2">
    <source>
        <dbReference type="Proteomes" id="UP001239213"/>
    </source>
</evidence>
<organism evidence="1 2">
    <name type="scientific">Colletotrichum cuscutae</name>
    <dbReference type="NCBI Taxonomy" id="1209917"/>
    <lineage>
        <taxon>Eukaryota</taxon>
        <taxon>Fungi</taxon>
        <taxon>Dikarya</taxon>
        <taxon>Ascomycota</taxon>
        <taxon>Pezizomycotina</taxon>
        <taxon>Sordariomycetes</taxon>
        <taxon>Hypocreomycetidae</taxon>
        <taxon>Glomerellales</taxon>
        <taxon>Glomerellaceae</taxon>
        <taxon>Colletotrichum</taxon>
        <taxon>Colletotrichum acutatum species complex</taxon>
    </lineage>
</organism>
<sequence length="105" mass="12144">MENDLDSRAPFAAHDRLMMAGLANLTQYRIERREAELWAVRDCKFLVVDEEGELVDGKRDQAAPSTVEQLDKVREKILKQPTEVCKERAVRDEKRRKGKATENDD</sequence>
<proteinExistence type="predicted"/>
<dbReference type="AlphaFoldDB" id="A0AAI9Y7A7"/>
<dbReference type="Proteomes" id="UP001239213">
    <property type="component" value="Unassembled WGS sequence"/>
</dbReference>
<comment type="caution">
    <text evidence="1">The sequence shown here is derived from an EMBL/GenBank/DDBJ whole genome shotgun (WGS) entry which is preliminary data.</text>
</comment>
<evidence type="ECO:0000313" key="1">
    <source>
        <dbReference type="EMBL" id="KAK1485583.1"/>
    </source>
</evidence>
<protein>
    <submittedName>
        <fullName evidence="1">Uncharacterized protein</fullName>
    </submittedName>
</protein>
<gene>
    <name evidence="1" type="ORF">CCUS01_03723</name>
</gene>
<reference evidence="1" key="1">
    <citation type="submission" date="2016-11" db="EMBL/GenBank/DDBJ databases">
        <title>The genome sequence of Colletotrichum cuscutae.</title>
        <authorList>
            <person name="Baroncelli R."/>
        </authorList>
    </citation>
    <scope>NUCLEOTIDE SEQUENCE</scope>
    <source>
        <strain evidence="1">IMI 304802</strain>
    </source>
</reference>
<name>A0AAI9Y7A7_9PEZI</name>
<accession>A0AAI9Y7A7</accession>
<dbReference type="EMBL" id="MPDP01000068">
    <property type="protein sequence ID" value="KAK1485583.1"/>
    <property type="molecule type" value="Genomic_DNA"/>
</dbReference>
<keyword evidence="2" id="KW-1185">Reference proteome</keyword>